<dbReference type="Gene3D" id="3.40.50.300">
    <property type="entry name" value="P-loop containing nucleotide triphosphate hydrolases"/>
    <property type="match status" value="1"/>
</dbReference>
<dbReference type="GO" id="GO:0005524">
    <property type="term" value="F:ATP binding"/>
    <property type="evidence" value="ECO:0007669"/>
    <property type="project" value="UniProtKB-KW"/>
</dbReference>
<dbReference type="AlphaFoldDB" id="A0A8E6BA38"/>
<dbReference type="KEGG" id="tsph:KIH39_04505"/>
<accession>A0A8E6BA38</accession>
<organism evidence="1 2">
    <name type="scientific">Telmatocola sphagniphila</name>
    <dbReference type="NCBI Taxonomy" id="1123043"/>
    <lineage>
        <taxon>Bacteria</taxon>
        <taxon>Pseudomonadati</taxon>
        <taxon>Planctomycetota</taxon>
        <taxon>Planctomycetia</taxon>
        <taxon>Gemmatales</taxon>
        <taxon>Gemmataceae</taxon>
    </lineage>
</organism>
<keyword evidence="1" id="KW-0067">ATP-binding</keyword>
<dbReference type="RefSeq" id="WP_213498075.1">
    <property type="nucleotide sequence ID" value="NZ_CP074694.1"/>
</dbReference>
<dbReference type="Proteomes" id="UP000676194">
    <property type="component" value="Chromosome"/>
</dbReference>
<proteinExistence type="predicted"/>
<dbReference type="SUPFAM" id="SSF52540">
    <property type="entry name" value="P-loop containing nucleoside triphosphate hydrolases"/>
    <property type="match status" value="1"/>
</dbReference>
<reference evidence="1" key="1">
    <citation type="submission" date="2021-05" db="EMBL/GenBank/DDBJ databases">
        <title>Complete genome sequence of the cellulolytic planctomycete Telmatocola sphagniphila SP2T and characterization of the first cellulase from planctomycetes.</title>
        <authorList>
            <person name="Rakitin A.L."/>
            <person name="Beletsky A.V."/>
            <person name="Naumoff D.G."/>
            <person name="Kulichevskaya I.S."/>
            <person name="Mardanov A.V."/>
            <person name="Ravin N.V."/>
            <person name="Dedysh S.N."/>
        </authorList>
    </citation>
    <scope>NUCLEOTIDE SEQUENCE</scope>
    <source>
        <strain evidence="1">SP2T</strain>
    </source>
</reference>
<keyword evidence="1" id="KW-0547">Nucleotide-binding</keyword>
<keyword evidence="2" id="KW-1185">Reference proteome</keyword>
<dbReference type="InterPro" id="IPR027417">
    <property type="entry name" value="P-loop_NTPase"/>
</dbReference>
<dbReference type="EMBL" id="CP074694">
    <property type="protein sequence ID" value="QVL33185.1"/>
    <property type="molecule type" value="Genomic_DNA"/>
</dbReference>
<evidence type="ECO:0000313" key="1">
    <source>
        <dbReference type="EMBL" id="QVL33185.1"/>
    </source>
</evidence>
<sequence length="438" mass="48931">MTASATTAQAREKDPFLPALGRAGDLIAPRAPQTIESAALPGNELSDLLMRLAYTVPRFHTAWVSKQLHLSPALTDELLSKVANDGLIETLWQTSETSSHYKISEMGREHAKRLMDVCGYIGPAPVSLEAYSAMLRWQFANTPAVVPDTVAKALSNMVLSPKAAQLAGLGVSSGRSLFIYGPPGNGKSSLGRFIHSALPGDYWIPHAISVGETIIRLYDPQLHQKIEGFDKIDGIDQRWIRIRRPMVIVGGELTLDLLDLVYIPSMKFYEAPPHLKANGGVFLVDDFGRERISPEQLLNRFITPMEHQIDYFTLRTGQKLQMPLRHILIIATNLTLEDVTDPAFLRRMGYRIYLGAPTEEDYAKIFKSYAAKQGVEVGSEVTDRLLAKYREKKKELRACEPRDLIERSRDVCRFHGKPLELTPDVLDLAWSGYFGEVS</sequence>
<protein>
    <submittedName>
        <fullName evidence="1">ATP-binding protein</fullName>
    </submittedName>
</protein>
<name>A0A8E6BA38_9BACT</name>
<evidence type="ECO:0000313" key="2">
    <source>
        <dbReference type="Proteomes" id="UP000676194"/>
    </source>
</evidence>
<gene>
    <name evidence="1" type="ORF">KIH39_04505</name>
</gene>